<name>A0A814CG44_9BILA</name>
<dbReference type="Proteomes" id="UP000663879">
    <property type="component" value="Unassembled WGS sequence"/>
</dbReference>
<evidence type="ECO:0000313" key="2">
    <source>
        <dbReference type="Proteomes" id="UP000663879"/>
    </source>
</evidence>
<reference evidence="1" key="1">
    <citation type="submission" date="2021-02" db="EMBL/GenBank/DDBJ databases">
        <authorList>
            <person name="Nowell W R."/>
        </authorList>
    </citation>
    <scope>NUCLEOTIDE SEQUENCE</scope>
    <source>
        <strain evidence="1">Ploen Becks lab</strain>
    </source>
</reference>
<organism evidence="1 2">
    <name type="scientific">Brachionus calyciflorus</name>
    <dbReference type="NCBI Taxonomy" id="104777"/>
    <lineage>
        <taxon>Eukaryota</taxon>
        <taxon>Metazoa</taxon>
        <taxon>Spiralia</taxon>
        <taxon>Gnathifera</taxon>
        <taxon>Rotifera</taxon>
        <taxon>Eurotatoria</taxon>
        <taxon>Monogononta</taxon>
        <taxon>Pseudotrocha</taxon>
        <taxon>Ploima</taxon>
        <taxon>Brachionidae</taxon>
        <taxon>Brachionus</taxon>
    </lineage>
</organism>
<keyword evidence="2" id="KW-1185">Reference proteome</keyword>
<gene>
    <name evidence="1" type="ORF">OXX778_LOCUS13521</name>
</gene>
<dbReference type="Pfam" id="PF21030">
    <property type="entry name" value="WDR93"/>
    <property type="match status" value="1"/>
</dbReference>
<protein>
    <submittedName>
        <fullName evidence="1">Uncharacterized protein</fullName>
    </submittedName>
</protein>
<accession>A0A814CG44</accession>
<dbReference type="SUPFAM" id="SSF50978">
    <property type="entry name" value="WD40 repeat-like"/>
    <property type="match status" value="1"/>
</dbReference>
<dbReference type="EMBL" id="CAJNOC010002612">
    <property type="protein sequence ID" value="CAF0942888.1"/>
    <property type="molecule type" value="Genomic_DNA"/>
</dbReference>
<dbReference type="InterPro" id="IPR036322">
    <property type="entry name" value="WD40_repeat_dom_sf"/>
</dbReference>
<comment type="caution">
    <text evidence="1">The sequence shown here is derived from an EMBL/GenBank/DDBJ whole genome shotgun (WGS) entry which is preliminary data.</text>
</comment>
<evidence type="ECO:0000313" key="1">
    <source>
        <dbReference type="EMBL" id="CAF0942888.1"/>
    </source>
</evidence>
<proteinExistence type="predicted"/>
<dbReference type="InterPro" id="IPR049547">
    <property type="entry name" value="WDR93_beta-prop"/>
</dbReference>
<dbReference type="AlphaFoldDB" id="A0A814CG44"/>
<sequence>MTFYFLPMNCSILFVAKSNLSDCLIEVYKCPKDLWFQSLEAIENKVKQNEAGSIVDTETLPTLAKPAILCKLKPPLNQFKFQTGNFQNFAGVFKQIETCPDIIGSGLNNIFTKHHIDFKSQLAEKMFNLKLTEESFSQLNGNKNYDFPGNKVNADFMFLSSNKIVPGQNGENPDSPVSLAVCWNNGNQLYFYALNKITKEQESKIEYTIPFSSQITHILSTKCNNLISIALKNNNIIVFDLNMGIERSCVHIPNSEYIKQLYFLPTPVPNKSFLIENSTLFKIETKLICLTNIGNLYLIDCTFNSNQKVEKIFSPKLADMDDKLVYMTPLNNNPNLLIVVGATQKLFVFSIEKSQLLSQLDQCNFPIDFDQIQLGYSIKNQQLFINGKLNKHNKLIIHSLKSISNLENYLNIICPLLPSCQPVNASLNDRANILLKNKIDEHTQRRDKLKAVWGELVQQRNNKKKVF</sequence>
<dbReference type="OrthoDB" id="547231at2759"/>